<accession>A0A1M5F9M2</accession>
<dbReference type="AlphaFoldDB" id="A0A1M5F9M2"/>
<protein>
    <submittedName>
        <fullName evidence="1">Uncharacterized protein</fullName>
    </submittedName>
</protein>
<proteinExistence type="predicted"/>
<dbReference type="OrthoDB" id="1095452at2"/>
<sequence>MERNYKISIPEPCFEDWNKMTPNENGRFCLSCSKTVVDFTSMLPEEIQHYFTQNKNEGVCGRFKNSQLETITIQIPSRVLHTQTQYHKMFLLALFIAMGTTLFSCSDKDGNKNRIDKVEIVNTEKNQDENKTVPACYGHQFEPK</sequence>
<name>A0A1M5F9M2_9FLAO</name>
<reference evidence="2" key="1">
    <citation type="submission" date="2016-11" db="EMBL/GenBank/DDBJ databases">
        <authorList>
            <person name="Varghese N."/>
            <person name="Submissions S."/>
        </authorList>
    </citation>
    <scope>NUCLEOTIDE SEQUENCE [LARGE SCALE GENOMIC DNA]</scope>
    <source>
        <strain evidence="2">DSM 17963</strain>
    </source>
</reference>
<organism evidence="1 2">
    <name type="scientific">Flavobacterium defluvii</name>
    <dbReference type="NCBI Taxonomy" id="370979"/>
    <lineage>
        <taxon>Bacteria</taxon>
        <taxon>Pseudomonadati</taxon>
        <taxon>Bacteroidota</taxon>
        <taxon>Flavobacteriia</taxon>
        <taxon>Flavobacteriales</taxon>
        <taxon>Flavobacteriaceae</taxon>
        <taxon>Flavobacterium</taxon>
    </lineage>
</organism>
<evidence type="ECO:0000313" key="2">
    <source>
        <dbReference type="Proteomes" id="UP000184071"/>
    </source>
</evidence>
<dbReference type="Proteomes" id="UP000184071">
    <property type="component" value="Unassembled WGS sequence"/>
</dbReference>
<keyword evidence="2" id="KW-1185">Reference proteome</keyword>
<dbReference type="EMBL" id="FQWC01000001">
    <property type="protein sequence ID" value="SHF88179.1"/>
    <property type="molecule type" value="Genomic_DNA"/>
</dbReference>
<dbReference type="STRING" id="370979.SAMN05443663_101397"/>
<dbReference type="RefSeq" id="WP_073412858.1">
    <property type="nucleotide sequence ID" value="NZ_FQWC01000001.1"/>
</dbReference>
<gene>
    <name evidence="1" type="ORF">SAMN05443663_101397</name>
</gene>
<evidence type="ECO:0000313" key="1">
    <source>
        <dbReference type="EMBL" id="SHF88179.1"/>
    </source>
</evidence>